<dbReference type="InterPro" id="IPR052235">
    <property type="entry name" value="Nephronectin_domain"/>
</dbReference>
<evidence type="ECO:0000256" key="4">
    <source>
        <dbReference type="ARBA" id="ARBA00023157"/>
    </source>
</evidence>
<reference evidence="8" key="1">
    <citation type="journal article" date="2023" name="Mol. Biol. Evol.">
        <title>Third-Generation Sequencing Reveals the Adaptive Role of the Epigenome in Three Deep-Sea Polychaetes.</title>
        <authorList>
            <person name="Perez M."/>
            <person name="Aroh O."/>
            <person name="Sun Y."/>
            <person name="Lan Y."/>
            <person name="Juniper S.K."/>
            <person name="Young C.R."/>
            <person name="Angers B."/>
            <person name="Qian P.Y."/>
        </authorList>
    </citation>
    <scope>NUCLEOTIDE SEQUENCE</scope>
    <source>
        <strain evidence="8">P08H-3</strain>
    </source>
</reference>
<dbReference type="FunFam" id="2.10.25.10:FF:000038">
    <property type="entry name" value="Fibrillin 2"/>
    <property type="match status" value="1"/>
</dbReference>
<dbReference type="PANTHER" id="PTHR24050">
    <property type="entry name" value="PA14 DOMAIN-CONTAINING PROTEIN"/>
    <property type="match status" value="1"/>
</dbReference>
<dbReference type="PROSITE" id="PS01186">
    <property type="entry name" value="EGF_2"/>
    <property type="match status" value="3"/>
</dbReference>
<evidence type="ECO:0000256" key="6">
    <source>
        <dbReference type="PROSITE-ProRule" id="PRU00076"/>
    </source>
</evidence>
<keyword evidence="5" id="KW-0325">Glycoprotein</keyword>
<dbReference type="SUPFAM" id="SSF57184">
    <property type="entry name" value="Growth factor receptor domain"/>
    <property type="match status" value="1"/>
</dbReference>
<keyword evidence="3" id="KW-0677">Repeat</keyword>
<organism evidence="8 9">
    <name type="scientific">Paralvinella palmiformis</name>
    <dbReference type="NCBI Taxonomy" id="53620"/>
    <lineage>
        <taxon>Eukaryota</taxon>
        <taxon>Metazoa</taxon>
        <taxon>Spiralia</taxon>
        <taxon>Lophotrochozoa</taxon>
        <taxon>Annelida</taxon>
        <taxon>Polychaeta</taxon>
        <taxon>Sedentaria</taxon>
        <taxon>Canalipalpata</taxon>
        <taxon>Terebellida</taxon>
        <taxon>Terebelliformia</taxon>
        <taxon>Alvinellidae</taxon>
        <taxon>Paralvinella</taxon>
    </lineage>
</organism>
<proteinExistence type="predicted"/>
<gene>
    <name evidence="8" type="ORF">LSH36_2231g00006</name>
</gene>
<evidence type="ECO:0000256" key="1">
    <source>
        <dbReference type="ARBA" id="ARBA00022536"/>
    </source>
</evidence>
<evidence type="ECO:0000313" key="8">
    <source>
        <dbReference type="EMBL" id="KAK2138918.1"/>
    </source>
</evidence>
<dbReference type="Proteomes" id="UP001208570">
    <property type="component" value="Unassembled WGS sequence"/>
</dbReference>
<protein>
    <recommendedName>
        <fullName evidence="7">EGF-like domain-containing protein</fullName>
    </recommendedName>
</protein>
<dbReference type="InterPro" id="IPR000742">
    <property type="entry name" value="EGF"/>
</dbReference>
<evidence type="ECO:0000313" key="9">
    <source>
        <dbReference type="Proteomes" id="UP001208570"/>
    </source>
</evidence>
<dbReference type="EMBL" id="JAODUP010002223">
    <property type="protein sequence ID" value="KAK2138918.1"/>
    <property type="molecule type" value="Genomic_DNA"/>
</dbReference>
<sequence length="285" mass="31687">SNSKCINNDGSYSCDCDVGYIINPDQRTCKPCDPFFWGKDCTNECKKCVNASSCDKVIGCTECFSGWNGSLCNTDKDECTSNPCGNHSTCENLPGTYQCKCDSGYKSTTKGCEDIDECLLNTNECEQMCINTEGSYKCDCRSGYRKFNDTACEDIDECQNGIANCSQICSNLDGRYECLCYDGYNKSGEDCIQDQKTDEACRKISCQQGCRLLNNTALCFCNRGYTLINDTHCIDVSRVGLVHFVIPTKTNVRQILVVTILLVKIFPVHINVNVIPDISLLQRDV</sequence>
<keyword evidence="2" id="KW-0732">Signal</keyword>
<evidence type="ECO:0000256" key="3">
    <source>
        <dbReference type="ARBA" id="ARBA00022737"/>
    </source>
</evidence>
<dbReference type="Gene3D" id="2.10.25.10">
    <property type="entry name" value="Laminin"/>
    <property type="match status" value="4"/>
</dbReference>
<accession>A0AAD9IQW7</accession>
<feature type="non-terminal residue" evidence="8">
    <location>
        <position position="285"/>
    </location>
</feature>
<evidence type="ECO:0000256" key="2">
    <source>
        <dbReference type="ARBA" id="ARBA00022729"/>
    </source>
</evidence>
<dbReference type="PROSITE" id="PS00010">
    <property type="entry name" value="ASX_HYDROXYL"/>
    <property type="match status" value="2"/>
</dbReference>
<dbReference type="CDD" id="cd00054">
    <property type="entry name" value="EGF_CA"/>
    <property type="match status" value="1"/>
</dbReference>
<dbReference type="AlphaFoldDB" id="A0AAD9IQW7"/>
<dbReference type="SMART" id="SM00179">
    <property type="entry name" value="EGF_CA"/>
    <property type="match status" value="4"/>
</dbReference>
<dbReference type="SMART" id="SM00181">
    <property type="entry name" value="EGF"/>
    <property type="match status" value="5"/>
</dbReference>
<evidence type="ECO:0000259" key="7">
    <source>
        <dbReference type="PROSITE" id="PS50026"/>
    </source>
</evidence>
<dbReference type="SUPFAM" id="SSF57196">
    <property type="entry name" value="EGF/Laminin"/>
    <property type="match status" value="1"/>
</dbReference>
<keyword evidence="1 6" id="KW-0245">EGF-like domain</keyword>
<dbReference type="PROSITE" id="PS50026">
    <property type="entry name" value="EGF_3"/>
    <property type="match status" value="2"/>
</dbReference>
<name>A0AAD9IQW7_9ANNE</name>
<keyword evidence="9" id="KW-1185">Reference proteome</keyword>
<dbReference type="InterPro" id="IPR000152">
    <property type="entry name" value="EGF-type_Asp/Asn_hydroxyl_site"/>
</dbReference>
<feature type="domain" description="EGF-like" evidence="7">
    <location>
        <begin position="114"/>
        <end position="153"/>
    </location>
</feature>
<comment type="caution">
    <text evidence="8">The sequence shown here is derived from an EMBL/GenBank/DDBJ whole genome shotgun (WGS) entry which is preliminary data.</text>
</comment>
<dbReference type="GO" id="GO:0005509">
    <property type="term" value="F:calcium ion binding"/>
    <property type="evidence" value="ECO:0007669"/>
    <property type="project" value="InterPro"/>
</dbReference>
<dbReference type="Pfam" id="PF00008">
    <property type="entry name" value="EGF"/>
    <property type="match status" value="1"/>
</dbReference>
<dbReference type="Pfam" id="PF07645">
    <property type="entry name" value="EGF_CA"/>
    <property type="match status" value="3"/>
</dbReference>
<dbReference type="InterPro" id="IPR049883">
    <property type="entry name" value="NOTCH1_EGF-like"/>
</dbReference>
<comment type="caution">
    <text evidence="6">Lacks conserved residue(s) required for the propagation of feature annotation.</text>
</comment>
<feature type="domain" description="EGF-like" evidence="7">
    <location>
        <begin position="75"/>
        <end position="113"/>
    </location>
</feature>
<dbReference type="InterPro" id="IPR001881">
    <property type="entry name" value="EGF-like_Ca-bd_dom"/>
</dbReference>
<dbReference type="PROSITE" id="PS01187">
    <property type="entry name" value="EGF_CA"/>
    <property type="match status" value="2"/>
</dbReference>
<keyword evidence="4" id="KW-1015">Disulfide bond</keyword>
<dbReference type="InterPro" id="IPR009030">
    <property type="entry name" value="Growth_fac_rcpt_cys_sf"/>
</dbReference>
<dbReference type="PANTHER" id="PTHR24050:SF28">
    <property type="entry name" value="UROMODULIN-LIKE"/>
    <property type="match status" value="1"/>
</dbReference>
<dbReference type="FunFam" id="2.10.25.10:FF:000005">
    <property type="entry name" value="Fibrillin 2"/>
    <property type="match status" value="1"/>
</dbReference>
<evidence type="ECO:0000256" key="5">
    <source>
        <dbReference type="ARBA" id="ARBA00023180"/>
    </source>
</evidence>
<dbReference type="InterPro" id="IPR018097">
    <property type="entry name" value="EGF_Ca-bd_CS"/>
</dbReference>
<feature type="non-terminal residue" evidence="8">
    <location>
        <position position="1"/>
    </location>
</feature>